<accession>A0A445N123</accession>
<sequence length="33" mass="3345">MSALQLAQGDGIGCRTDGITVLAQQALINSGNQ</sequence>
<dbReference type="EMBL" id="OJIN01000202">
    <property type="protein sequence ID" value="SPD75434.1"/>
    <property type="molecule type" value="Genomic_DNA"/>
</dbReference>
<evidence type="ECO:0000313" key="1">
    <source>
        <dbReference type="EMBL" id="SPD75434.1"/>
    </source>
</evidence>
<proteinExistence type="predicted"/>
<dbReference type="AlphaFoldDB" id="A0A445N123"/>
<organism evidence="1">
    <name type="scientific">uncultured Desulfobacterium sp</name>
    <dbReference type="NCBI Taxonomy" id="201089"/>
    <lineage>
        <taxon>Bacteria</taxon>
        <taxon>Pseudomonadati</taxon>
        <taxon>Thermodesulfobacteriota</taxon>
        <taxon>Desulfobacteria</taxon>
        <taxon>Desulfobacterales</taxon>
        <taxon>Desulfobacteriaceae</taxon>
        <taxon>Desulfobacterium</taxon>
        <taxon>environmental samples</taxon>
    </lineage>
</organism>
<protein>
    <submittedName>
        <fullName evidence="1">Uncharacterized protein</fullName>
    </submittedName>
</protein>
<gene>
    <name evidence="1" type="ORF">PITCH_A590005</name>
</gene>
<name>A0A445N123_9BACT</name>
<reference evidence="1" key="1">
    <citation type="submission" date="2018-01" db="EMBL/GenBank/DDBJ databases">
        <authorList>
            <person name="Regsiter A."/>
            <person name="William W."/>
        </authorList>
    </citation>
    <scope>NUCLEOTIDE SEQUENCE</scope>
    <source>
        <strain evidence="1">TRIP AH-1</strain>
    </source>
</reference>